<proteinExistence type="inferred from homology"/>
<dbReference type="RefSeq" id="XP_039768816.1">
    <property type="nucleotide sequence ID" value="XM_039912882.1"/>
</dbReference>
<reference evidence="5" key="1">
    <citation type="submission" date="2025-08" db="UniProtKB">
        <authorList>
            <consortium name="Ensembl"/>
        </authorList>
    </citation>
    <scope>IDENTIFICATION</scope>
    <source>
        <strain evidence="5">Glennie</strain>
    </source>
</reference>
<dbReference type="GO" id="GO:0005739">
    <property type="term" value="C:mitochondrion"/>
    <property type="evidence" value="ECO:0000318"/>
    <property type="project" value="GO_Central"/>
</dbReference>
<feature type="region of interest" description="Disordered" evidence="2">
    <location>
        <begin position="32"/>
        <end position="57"/>
    </location>
</feature>
<dbReference type="InterPro" id="IPR009688">
    <property type="entry name" value="FAM210A/B-like_dom"/>
</dbReference>
<dbReference type="Ensembl" id="ENSOANT00000055645.1">
    <property type="protein sequence ID" value="ENSOANP00000044465.1"/>
    <property type="gene ID" value="ENSOANG00000041846.1"/>
</dbReference>
<organism evidence="5 6">
    <name type="scientific">Ornithorhynchus anatinus</name>
    <name type="common">Duckbill platypus</name>
    <dbReference type="NCBI Taxonomy" id="9258"/>
    <lineage>
        <taxon>Eukaryota</taxon>
        <taxon>Metazoa</taxon>
        <taxon>Chordata</taxon>
        <taxon>Craniata</taxon>
        <taxon>Vertebrata</taxon>
        <taxon>Euteleostomi</taxon>
        <taxon>Mammalia</taxon>
        <taxon>Monotremata</taxon>
        <taxon>Ornithorhynchidae</taxon>
        <taxon>Ornithorhynchus</taxon>
    </lineage>
</organism>
<feature type="domain" description="DUF1279" evidence="4">
    <location>
        <begin position="123"/>
        <end position="210"/>
    </location>
</feature>
<feature type="compositionally biased region" description="Pro residues" evidence="2">
    <location>
        <begin position="47"/>
        <end position="57"/>
    </location>
</feature>
<reference evidence="5" key="2">
    <citation type="submission" date="2025-09" db="UniProtKB">
        <authorList>
            <consortium name="Ensembl"/>
        </authorList>
    </citation>
    <scope>IDENTIFICATION</scope>
    <source>
        <strain evidence="5">Glennie</strain>
    </source>
</reference>
<dbReference type="Bgee" id="ENSOANG00000041846">
    <property type="expression patterns" value="Expressed in endometrium and 8 other cell types or tissues"/>
</dbReference>
<comment type="similarity">
    <text evidence="1">Belongs to the FAM210 family.</text>
</comment>
<dbReference type="CTD" id="116151"/>
<dbReference type="OrthoDB" id="426386at2759"/>
<dbReference type="KEGG" id="oaa:120638562"/>
<dbReference type="GeneTree" id="ENSGT00940000156134"/>
<dbReference type="Proteomes" id="UP000002279">
    <property type="component" value="Unplaced"/>
</dbReference>
<evidence type="ECO:0000313" key="6">
    <source>
        <dbReference type="Proteomes" id="UP000002279"/>
    </source>
</evidence>
<protein>
    <submittedName>
        <fullName evidence="5">Family with sequence similarity 210 member B</fullName>
    </submittedName>
</protein>
<evidence type="ECO:0000313" key="5">
    <source>
        <dbReference type="Ensembl" id="ENSOANP00000044465.1"/>
    </source>
</evidence>
<keyword evidence="3" id="KW-0812">Transmembrane</keyword>
<evidence type="ECO:0000256" key="2">
    <source>
        <dbReference type="SAM" id="MobiDB-lite"/>
    </source>
</evidence>
<evidence type="ECO:0000259" key="4">
    <source>
        <dbReference type="Pfam" id="PF06916"/>
    </source>
</evidence>
<feature type="transmembrane region" description="Helical" evidence="3">
    <location>
        <begin position="195"/>
        <end position="215"/>
    </location>
</feature>
<dbReference type="Pfam" id="PF06916">
    <property type="entry name" value="FAM210A-B_dom"/>
    <property type="match status" value="1"/>
</dbReference>
<dbReference type="GeneID" id="120638562"/>
<feature type="transmembrane region" description="Helical" evidence="3">
    <location>
        <begin position="132"/>
        <end position="155"/>
    </location>
</feature>
<accession>A0A6I8NU37</accession>
<sequence>MHRLRLAGRLLRAAGGAAGPLSAPPGACPLPPGPAGFASGPAGLAPGPGPGPGPAPLVPPGSRGWAAAARTVSRRTGRSARTLLRTPRSSAAYRLQSALIATTDPSKMTAPSNGDEQKPSKSQQLKKIFKEYGAVGVSFHIGISLMSLGIFYLVVSSGVDVPAILVKIGFKESFVQSKVAAGTSTFVVAYAIHKLLAPMRISITIISVPLIVRYFRKVGFFKPPASNP</sequence>
<evidence type="ECO:0000256" key="3">
    <source>
        <dbReference type="SAM" id="Phobius"/>
    </source>
</evidence>
<dbReference type="PANTHER" id="PTHR21377:SF0">
    <property type="entry name" value="PROTEIN FAM210B, MITOCHONDRIAL"/>
    <property type="match status" value="1"/>
</dbReference>
<evidence type="ECO:0000256" key="1">
    <source>
        <dbReference type="ARBA" id="ARBA00008249"/>
    </source>
</evidence>
<dbReference type="InParanoid" id="A0A6I8NU37"/>
<dbReference type="GO" id="GO:0045648">
    <property type="term" value="P:positive regulation of erythrocyte differentiation"/>
    <property type="evidence" value="ECO:0007669"/>
    <property type="project" value="Ensembl"/>
</dbReference>
<keyword evidence="6" id="KW-1185">Reference proteome</keyword>
<keyword evidence="3" id="KW-1133">Transmembrane helix</keyword>
<dbReference type="GO" id="GO:0005741">
    <property type="term" value="C:mitochondrial outer membrane"/>
    <property type="evidence" value="ECO:0007669"/>
    <property type="project" value="Ensembl"/>
</dbReference>
<dbReference type="PANTHER" id="PTHR21377">
    <property type="entry name" value="PROTEIN FAM210B, MITOCHONDRIAL"/>
    <property type="match status" value="1"/>
</dbReference>
<dbReference type="AlphaFoldDB" id="A0A6I8NU37"/>
<feature type="compositionally biased region" description="Low complexity" evidence="2">
    <location>
        <begin position="35"/>
        <end position="45"/>
    </location>
</feature>
<dbReference type="FunCoup" id="A0A6I8NU37">
    <property type="interactions" value="496"/>
</dbReference>
<dbReference type="OMA" id="YFIASIC"/>
<gene>
    <name evidence="5" type="primary">FAM210B</name>
</gene>
<dbReference type="GO" id="GO:0071392">
    <property type="term" value="P:cellular response to estradiol stimulus"/>
    <property type="evidence" value="ECO:0007669"/>
    <property type="project" value="Ensembl"/>
</dbReference>
<dbReference type="InterPro" id="IPR045866">
    <property type="entry name" value="FAM210A/B-like"/>
</dbReference>
<name>A0A6I8NU37_ORNAN</name>
<keyword evidence="3" id="KW-0472">Membrane</keyword>